<keyword evidence="11 15" id="KW-0249">Electron transport</keyword>
<evidence type="ECO:0000256" key="10">
    <source>
        <dbReference type="ARBA" id="ARBA00022857"/>
    </source>
</evidence>
<dbReference type="InterPro" id="IPR017927">
    <property type="entry name" value="FAD-bd_FR_type"/>
</dbReference>
<evidence type="ECO:0000256" key="14">
    <source>
        <dbReference type="ARBA" id="ARBA00023033"/>
    </source>
</evidence>
<keyword evidence="8 15" id="KW-0479">Metal-binding</keyword>
<feature type="region of interest" description="Disordered" evidence="17">
    <location>
        <begin position="460"/>
        <end position="486"/>
    </location>
</feature>
<accession>A0A8K0SGF8</accession>
<dbReference type="GO" id="GO:0020037">
    <property type="term" value="F:heme binding"/>
    <property type="evidence" value="ECO:0007669"/>
    <property type="project" value="UniProtKB-UniRule"/>
</dbReference>
<dbReference type="SUPFAM" id="SSF48264">
    <property type="entry name" value="Cytochrome P450"/>
    <property type="match status" value="1"/>
</dbReference>
<dbReference type="InterPro" id="IPR002401">
    <property type="entry name" value="Cyt_P450_E_grp-I"/>
</dbReference>
<keyword evidence="21" id="KW-1185">Reference proteome</keyword>
<dbReference type="EC" id="1.14.14.1" evidence="15"/>
<dbReference type="PRINTS" id="PR00463">
    <property type="entry name" value="EP450I"/>
</dbReference>
<evidence type="ECO:0000256" key="15">
    <source>
        <dbReference type="PIRNR" id="PIRNR000209"/>
    </source>
</evidence>
<evidence type="ECO:0000259" key="18">
    <source>
        <dbReference type="PROSITE" id="PS50902"/>
    </source>
</evidence>
<name>A0A8K0SGF8_9HYPO</name>
<reference evidence="20" key="1">
    <citation type="journal article" date="2021" name="Nat. Commun.">
        <title>Genetic determinants of endophytism in the Arabidopsis root mycobiome.</title>
        <authorList>
            <person name="Mesny F."/>
            <person name="Miyauchi S."/>
            <person name="Thiergart T."/>
            <person name="Pickel B."/>
            <person name="Atanasova L."/>
            <person name="Karlsson M."/>
            <person name="Huettel B."/>
            <person name="Barry K.W."/>
            <person name="Haridas S."/>
            <person name="Chen C."/>
            <person name="Bauer D."/>
            <person name="Andreopoulos W."/>
            <person name="Pangilinan J."/>
            <person name="LaButti K."/>
            <person name="Riley R."/>
            <person name="Lipzen A."/>
            <person name="Clum A."/>
            <person name="Drula E."/>
            <person name="Henrissat B."/>
            <person name="Kohler A."/>
            <person name="Grigoriev I.V."/>
            <person name="Martin F.M."/>
            <person name="Hacquard S."/>
        </authorList>
    </citation>
    <scope>NUCLEOTIDE SEQUENCE</scope>
    <source>
        <strain evidence="20">MPI-CAGE-CH-0235</strain>
    </source>
</reference>
<evidence type="ECO:0000313" key="21">
    <source>
        <dbReference type="Proteomes" id="UP000813444"/>
    </source>
</evidence>
<keyword evidence="9 15" id="KW-0274">FAD</keyword>
<dbReference type="Gene3D" id="2.40.30.10">
    <property type="entry name" value="Translation factors"/>
    <property type="match status" value="1"/>
</dbReference>
<dbReference type="GO" id="GO:0070330">
    <property type="term" value="F:aromatase activity"/>
    <property type="evidence" value="ECO:0007669"/>
    <property type="project" value="UniProtKB-UniRule"/>
</dbReference>
<comment type="similarity">
    <text evidence="3 15">In the N-terminal section; belongs to the cytochrome P450 family.</text>
</comment>
<feature type="domain" description="FAD-binding FR-type" evidence="19">
    <location>
        <begin position="663"/>
        <end position="891"/>
    </location>
</feature>
<evidence type="ECO:0000256" key="17">
    <source>
        <dbReference type="SAM" id="MobiDB-lite"/>
    </source>
</evidence>
<keyword evidence="10 15" id="KW-0521">NADP</keyword>
<evidence type="ECO:0000256" key="2">
    <source>
        <dbReference type="ARBA" id="ARBA00004685"/>
    </source>
</evidence>
<organism evidence="20 21">
    <name type="scientific">Stachybotrys elegans</name>
    <dbReference type="NCBI Taxonomy" id="80388"/>
    <lineage>
        <taxon>Eukaryota</taxon>
        <taxon>Fungi</taxon>
        <taxon>Dikarya</taxon>
        <taxon>Ascomycota</taxon>
        <taxon>Pezizomycotina</taxon>
        <taxon>Sordariomycetes</taxon>
        <taxon>Hypocreomycetidae</taxon>
        <taxon>Hypocreales</taxon>
        <taxon>Stachybotryaceae</taxon>
        <taxon>Stachybotrys</taxon>
    </lineage>
</organism>
<evidence type="ECO:0000256" key="12">
    <source>
        <dbReference type="ARBA" id="ARBA00023002"/>
    </source>
</evidence>
<dbReference type="FunFam" id="1.10.630.10:FF:000040">
    <property type="entry name" value="Bifunctional cytochrome P450/NADPH--P450 reductase"/>
    <property type="match status" value="1"/>
</dbReference>
<dbReference type="Pfam" id="PF00175">
    <property type="entry name" value="NAD_binding_1"/>
    <property type="match status" value="1"/>
</dbReference>
<dbReference type="InterPro" id="IPR017972">
    <property type="entry name" value="Cyt_P450_CS"/>
</dbReference>
<dbReference type="Proteomes" id="UP000813444">
    <property type="component" value="Unassembled WGS sequence"/>
</dbReference>
<keyword evidence="4 15" id="KW-0813">Transport</keyword>
<keyword evidence="6 15" id="KW-0285">Flavoprotein</keyword>
<dbReference type="InterPro" id="IPR023173">
    <property type="entry name" value="NADPH_Cyt_P450_Rdtase_alpha"/>
</dbReference>
<feature type="domain" description="Flavodoxin-like" evidence="18">
    <location>
        <begin position="490"/>
        <end position="630"/>
    </location>
</feature>
<dbReference type="PROSITE" id="PS51384">
    <property type="entry name" value="FAD_FR"/>
    <property type="match status" value="1"/>
</dbReference>
<sequence>MEDIPTPKGYPLIGNILEIDPERPNQSLANLFDIYGPIIRLYLPQERTLVAGYELAKEVFDESRFVKSISGPLRQVRELAGDGLFTAFPGEHNWELAHRLLMPAFGPLSIRSMFPDMQDIVSQMVLKWARSGPDHHIDVPGDFTRLTLDSIAICAMGTRFNSFYREEQHDFAKGMVTVLTECFARSRRPPLPQAFFSRQNRDFQQEIDKLVSIAQQLLDGRRKHPTSKNDLLNAMINNKDPKTGESLDDQTIIRNMITFLIAGHETTSGMLSFLFYELLANPEALAAAQEEVDTVIGKEPITLDHMGKLPYIEGCLRETLRLHPTVPSFTLQAKGDQVLGGRYKLQDSHVVAVFLTGIHRDKAVYGPDADAFKPERMVGDKFTALPPGAWKPFGNGVRGCIGRPFAWQESILAVATLLQNFNFTKANPSYQLEIKTALTIKPQDFFMKARLRDESFLDRAGSLASGPSSDGKDRPEETPGAQQTANLKPMQIFFGSNAGTCEAIATALAASAQSHGFKAESMPMDDGVALLDKNQPVVVVTASYEGQPPDNAAHFLEWLCRNPRDKVEGAKYAVFGLGNKEWSSTYQKVPTEVDEALARNGALRLTDRVALNVTEANVFNALDEWTEKKLWPALGTGQDGDREVTAELPLQIDVQRRVGALKHDLLLGQITETRLLTTKPGAPRKRHLTITLPSALTYKAGDYLVVLPLNSARMIQRVLRRFKLPWDAMLTIDPKAITTLPKGQHLSAHDILGSMVELTQPVTAKALGAVKKTITDEEEAAAVERATSNPRALAATSLIDVLELCPSASFSFGAFLSSLPAMRVRQYSISSSPLADPTVCSLTYSIIDAPPVSGRAGDNFHGVCSTYLERLSVGDTLQISLRPSRAGFNLPTDDARPMIMACAGTGLAPFRAFLQERAIKQQAGRIVGPALLFYGLNAPDEDDMYREQFDEWEKRGVVSVRRAFANASDQSEGCKYVQDRIWHDRNEVIELFRRDAAVYFCGAGIVGLGVDKVIMQIRMEQVNCSEEEAKNWVSEQKGERYWADTFA</sequence>
<dbReference type="InterPro" id="IPR036396">
    <property type="entry name" value="Cyt_P450_sf"/>
</dbReference>
<evidence type="ECO:0000256" key="1">
    <source>
        <dbReference type="ARBA" id="ARBA00001971"/>
    </source>
</evidence>
<protein>
    <recommendedName>
        <fullName evidence="15">Bifunctional cytochrome P450/NADPH--P450 reductase</fullName>
    </recommendedName>
    <domain>
        <recommendedName>
            <fullName evidence="15">Cytochrome P450</fullName>
            <ecNumber evidence="15">1.14.14.1</ecNumber>
        </recommendedName>
    </domain>
    <domain>
        <recommendedName>
            <fullName evidence="15">NADPH--cytochrome P450 reductase</fullName>
            <ecNumber evidence="15">1.6.2.4</ecNumber>
        </recommendedName>
    </domain>
</protein>
<dbReference type="InterPro" id="IPR001433">
    <property type="entry name" value="OxRdtase_FAD/NAD-bd"/>
</dbReference>
<dbReference type="CDD" id="cd06206">
    <property type="entry name" value="bifunctional_CYPOR"/>
    <property type="match status" value="1"/>
</dbReference>
<dbReference type="SUPFAM" id="SSF63380">
    <property type="entry name" value="Riboflavin synthase domain-like"/>
    <property type="match status" value="1"/>
</dbReference>
<dbReference type="Pfam" id="PF00258">
    <property type="entry name" value="Flavodoxin_1"/>
    <property type="match status" value="1"/>
</dbReference>
<dbReference type="PANTHER" id="PTHR19384:SF127">
    <property type="entry name" value="BIFUNCTIONAL CYTOCHROME P450_NADPH--P450 REDUCTASE"/>
    <property type="match status" value="1"/>
</dbReference>
<dbReference type="PROSITE" id="PS00086">
    <property type="entry name" value="CYTOCHROME_P450"/>
    <property type="match status" value="1"/>
</dbReference>
<dbReference type="Gene3D" id="1.10.630.10">
    <property type="entry name" value="Cytochrome P450"/>
    <property type="match status" value="1"/>
</dbReference>
<dbReference type="GO" id="GO:0005506">
    <property type="term" value="F:iron ion binding"/>
    <property type="evidence" value="ECO:0007669"/>
    <property type="project" value="UniProtKB-UniRule"/>
</dbReference>
<dbReference type="InterPro" id="IPR001128">
    <property type="entry name" value="Cyt_P450"/>
</dbReference>
<keyword evidence="12 15" id="KW-0560">Oxidoreductase</keyword>
<dbReference type="Pfam" id="PF00067">
    <property type="entry name" value="p450"/>
    <property type="match status" value="1"/>
</dbReference>
<dbReference type="Gene3D" id="3.40.50.80">
    <property type="entry name" value="Nucleotide-binding domain of ferredoxin-NADP reductase (FNR) module"/>
    <property type="match status" value="1"/>
</dbReference>
<dbReference type="Pfam" id="PF00667">
    <property type="entry name" value="FAD_binding_1"/>
    <property type="match status" value="1"/>
</dbReference>
<evidence type="ECO:0000313" key="20">
    <source>
        <dbReference type="EMBL" id="KAH7308594.1"/>
    </source>
</evidence>
<dbReference type="SUPFAM" id="SSF52343">
    <property type="entry name" value="Ferredoxin reductase-like, C-terminal NADP-linked domain"/>
    <property type="match status" value="1"/>
</dbReference>
<dbReference type="PANTHER" id="PTHR19384">
    <property type="entry name" value="NITRIC OXIDE SYNTHASE-RELATED"/>
    <property type="match status" value="1"/>
</dbReference>
<evidence type="ECO:0000256" key="6">
    <source>
        <dbReference type="ARBA" id="ARBA00022630"/>
    </source>
</evidence>
<dbReference type="Gene3D" id="1.20.990.10">
    <property type="entry name" value="NADPH-cytochrome p450 Reductase, Chain A, domain 3"/>
    <property type="match status" value="1"/>
</dbReference>
<keyword evidence="5 15" id="KW-0349">Heme</keyword>
<dbReference type="CDD" id="cd11068">
    <property type="entry name" value="CYP120A1"/>
    <property type="match status" value="1"/>
</dbReference>
<comment type="catalytic activity">
    <reaction evidence="15">
        <text>an organic molecule + reduced [NADPH--hemoprotein reductase] + O2 = an alcohol + oxidized [NADPH--hemoprotein reductase] + H2O + H(+)</text>
        <dbReference type="Rhea" id="RHEA:17149"/>
        <dbReference type="Rhea" id="RHEA-COMP:11964"/>
        <dbReference type="Rhea" id="RHEA-COMP:11965"/>
        <dbReference type="ChEBI" id="CHEBI:15377"/>
        <dbReference type="ChEBI" id="CHEBI:15378"/>
        <dbReference type="ChEBI" id="CHEBI:15379"/>
        <dbReference type="ChEBI" id="CHEBI:30879"/>
        <dbReference type="ChEBI" id="CHEBI:57618"/>
        <dbReference type="ChEBI" id="CHEBI:58210"/>
        <dbReference type="ChEBI" id="CHEBI:142491"/>
        <dbReference type="EC" id="1.14.14.1"/>
    </reaction>
</comment>
<evidence type="ECO:0000256" key="13">
    <source>
        <dbReference type="ARBA" id="ARBA00023004"/>
    </source>
</evidence>
<dbReference type="SUPFAM" id="SSF52218">
    <property type="entry name" value="Flavoproteins"/>
    <property type="match status" value="1"/>
</dbReference>
<comment type="cofactor">
    <cofactor evidence="1 15 16">
        <name>heme</name>
        <dbReference type="ChEBI" id="CHEBI:30413"/>
    </cofactor>
</comment>
<dbReference type="Gene3D" id="3.40.50.360">
    <property type="match status" value="1"/>
</dbReference>
<proteinExistence type="inferred from homology"/>
<comment type="cofactor">
    <cofactor evidence="15">
        <name>FAD</name>
        <dbReference type="ChEBI" id="CHEBI:57692"/>
    </cofactor>
    <cofactor evidence="15">
        <name>FMN</name>
        <dbReference type="ChEBI" id="CHEBI:58210"/>
    </cofactor>
</comment>
<feature type="binding site" description="axial binding residue" evidence="16">
    <location>
        <position position="400"/>
    </location>
    <ligand>
        <name>heme</name>
        <dbReference type="ChEBI" id="CHEBI:30413"/>
    </ligand>
    <ligandPart>
        <name>Fe</name>
        <dbReference type="ChEBI" id="CHEBI:18248"/>
    </ligandPart>
</feature>
<dbReference type="AlphaFoldDB" id="A0A8K0SGF8"/>
<evidence type="ECO:0000256" key="4">
    <source>
        <dbReference type="ARBA" id="ARBA00022448"/>
    </source>
</evidence>
<dbReference type="InterPro" id="IPR039261">
    <property type="entry name" value="FNR_nucleotide-bd"/>
</dbReference>
<dbReference type="GO" id="GO:0010181">
    <property type="term" value="F:FMN binding"/>
    <property type="evidence" value="ECO:0007669"/>
    <property type="project" value="UniProtKB-UniRule"/>
</dbReference>
<dbReference type="InterPro" id="IPR017938">
    <property type="entry name" value="Riboflavin_synthase-like_b-brl"/>
</dbReference>
<dbReference type="GO" id="GO:0005829">
    <property type="term" value="C:cytosol"/>
    <property type="evidence" value="ECO:0007669"/>
    <property type="project" value="TreeGrafter"/>
</dbReference>
<dbReference type="EMBL" id="JAGPNK010000015">
    <property type="protein sequence ID" value="KAH7308594.1"/>
    <property type="molecule type" value="Genomic_DNA"/>
</dbReference>
<keyword evidence="13 15" id="KW-0408">Iron</keyword>
<evidence type="ECO:0000259" key="19">
    <source>
        <dbReference type="PROSITE" id="PS51384"/>
    </source>
</evidence>
<dbReference type="PRINTS" id="PR00385">
    <property type="entry name" value="P450"/>
</dbReference>
<evidence type="ECO:0000256" key="8">
    <source>
        <dbReference type="ARBA" id="ARBA00022723"/>
    </source>
</evidence>
<dbReference type="OrthoDB" id="1470350at2759"/>
<evidence type="ECO:0000256" key="7">
    <source>
        <dbReference type="ARBA" id="ARBA00022643"/>
    </source>
</evidence>
<dbReference type="PIRSF" id="PIRSF000209">
    <property type="entry name" value="Bifunctional_P450_P450R"/>
    <property type="match status" value="1"/>
</dbReference>
<dbReference type="GO" id="GO:0003958">
    <property type="term" value="F:NADPH-hemoprotein reductase activity"/>
    <property type="evidence" value="ECO:0007669"/>
    <property type="project" value="UniProtKB-UniRule"/>
</dbReference>
<evidence type="ECO:0000256" key="11">
    <source>
        <dbReference type="ARBA" id="ARBA00022982"/>
    </source>
</evidence>
<dbReference type="GO" id="GO:0050660">
    <property type="term" value="F:flavin adenine dinucleotide binding"/>
    <property type="evidence" value="ECO:0007669"/>
    <property type="project" value="TreeGrafter"/>
</dbReference>
<evidence type="ECO:0000256" key="9">
    <source>
        <dbReference type="ARBA" id="ARBA00022827"/>
    </source>
</evidence>
<comment type="catalytic activity">
    <reaction evidence="15">
        <text>2 oxidized [cytochrome P450] + NADPH = 2 reduced [cytochrome P450] + NADP(+) + H(+)</text>
        <dbReference type="Rhea" id="RHEA:24040"/>
        <dbReference type="Rhea" id="RHEA-COMP:14627"/>
        <dbReference type="Rhea" id="RHEA-COMP:14628"/>
        <dbReference type="ChEBI" id="CHEBI:15378"/>
        <dbReference type="ChEBI" id="CHEBI:55376"/>
        <dbReference type="ChEBI" id="CHEBI:57783"/>
        <dbReference type="ChEBI" id="CHEBI:58349"/>
        <dbReference type="ChEBI" id="CHEBI:60344"/>
        <dbReference type="EC" id="1.6.2.4"/>
    </reaction>
</comment>
<evidence type="ECO:0000256" key="16">
    <source>
        <dbReference type="PIRSR" id="PIRSR000209-1"/>
    </source>
</evidence>
<evidence type="ECO:0000256" key="3">
    <source>
        <dbReference type="ARBA" id="ARBA00010018"/>
    </source>
</evidence>
<dbReference type="InterPro" id="IPR003097">
    <property type="entry name" value="CysJ-like_FAD-binding"/>
</dbReference>
<dbReference type="PROSITE" id="PS50902">
    <property type="entry name" value="FLAVODOXIN_LIKE"/>
    <property type="match status" value="1"/>
</dbReference>
<gene>
    <name evidence="20" type="ORF">B0I35DRAFT_453829</name>
</gene>
<dbReference type="InterPro" id="IPR008254">
    <property type="entry name" value="Flavodoxin/NO_synth"/>
</dbReference>
<comment type="caution">
    <text evidence="20">The sequence shown here is derived from an EMBL/GenBank/DDBJ whole genome shotgun (WGS) entry which is preliminary data.</text>
</comment>
<dbReference type="EC" id="1.6.2.4" evidence="15"/>
<comment type="pathway">
    <text evidence="2">Mycotoxin biosynthesis.</text>
</comment>
<evidence type="ECO:0000256" key="5">
    <source>
        <dbReference type="ARBA" id="ARBA00022617"/>
    </source>
</evidence>
<dbReference type="InterPro" id="IPR023206">
    <property type="entry name" value="Bifunctional_P450_P450_red"/>
</dbReference>
<keyword evidence="7 15" id="KW-0288">FMN</keyword>
<keyword evidence="14 15" id="KW-0503">Monooxygenase</keyword>
<dbReference type="InterPro" id="IPR029039">
    <property type="entry name" value="Flavoprotein-like_sf"/>
</dbReference>